<keyword evidence="2" id="KW-1133">Transmembrane helix</keyword>
<keyword evidence="2" id="KW-0472">Membrane</keyword>
<dbReference type="Proteomes" id="UP000263013">
    <property type="component" value="Plasmid pMtWR-220"/>
</dbReference>
<sequence>MHTYEDPHDAHAGIDADKAREAEAVLPPLARAELARLAGAAGLAAGEEVIFTSEALGAARLERSEVLELLRLADLFASPSRTETFSLAAAEAALAGNLLLLNAHLPAHQERADALGALLYPFPGYDWGYEWGAPRAVGGAGAWEGLARRVLHALEAPPLRGKRHARKELRCEAVWERYLRAMTAARPEGGRPPWCTAAGLPEGDRPLGLPPSGPEGDRPPAHGQEPPPAPDRPRPRARPPSPGALGLAAGLAAAGASFLPGLALLVALPPALLAAGLALRRGGRRDKALAGLGLLASYWVLLARAGLSS</sequence>
<evidence type="ECO:0000313" key="3">
    <source>
        <dbReference type="EMBL" id="AWR88178.1"/>
    </source>
</evidence>
<evidence type="ECO:0000256" key="1">
    <source>
        <dbReference type="SAM" id="MobiDB-lite"/>
    </source>
</evidence>
<feature type="transmembrane region" description="Helical" evidence="2">
    <location>
        <begin position="244"/>
        <end position="268"/>
    </location>
</feature>
<keyword evidence="3" id="KW-0614">Plasmid</keyword>
<dbReference type="SUPFAM" id="SSF53756">
    <property type="entry name" value="UDP-Glycosyltransferase/glycogen phosphorylase"/>
    <property type="match status" value="1"/>
</dbReference>
<dbReference type="RefSeq" id="WP_187388631.1">
    <property type="nucleotide sequence ID" value="NZ_CP021131.1"/>
</dbReference>
<accession>A0ABM6WME5</accession>
<gene>
    <name evidence="3" type="ORF">Mtai_v1c29600</name>
</gene>
<dbReference type="Gene3D" id="3.40.50.2000">
    <property type="entry name" value="Glycogen Phosphorylase B"/>
    <property type="match status" value="1"/>
</dbReference>
<organism evidence="3 4">
    <name type="scientific">Meiothermus taiwanensis WR-220</name>
    <dbReference type="NCBI Taxonomy" id="1339250"/>
    <lineage>
        <taxon>Bacteria</taxon>
        <taxon>Thermotogati</taxon>
        <taxon>Deinococcota</taxon>
        <taxon>Deinococci</taxon>
        <taxon>Thermales</taxon>
        <taxon>Thermaceae</taxon>
        <taxon>Meiothermus</taxon>
    </lineage>
</organism>
<feature type="region of interest" description="Disordered" evidence="1">
    <location>
        <begin position="190"/>
        <end position="243"/>
    </location>
</feature>
<dbReference type="EMBL" id="CP021131">
    <property type="protein sequence ID" value="AWR88178.1"/>
    <property type="molecule type" value="Genomic_DNA"/>
</dbReference>
<protein>
    <submittedName>
        <fullName evidence="3">Uncharacterized protein</fullName>
    </submittedName>
</protein>
<geneLocation type="plasmid" evidence="3 4">
    <name>pMtWR-220</name>
</geneLocation>
<evidence type="ECO:0000313" key="4">
    <source>
        <dbReference type="Proteomes" id="UP000263013"/>
    </source>
</evidence>
<reference evidence="3 4" key="1">
    <citation type="submission" date="2017-05" db="EMBL/GenBank/DDBJ databases">
        <title>Complete genome sequence of Meiothermus taiwanensis WR-220.</title>
        <authorList>
            <person name="Wu W.-L."/>
            <person name="Lo W.-S."/>
            <person name="Kuo C.-H."/>
            <person name="Wu S.-H."/>
        </authorList>
    </citation>
    <scope>NUCLEOTIDE SEQUENCE [LARGE SCALE GENOMIC DNA]</scope>
    <source>
        <strain evidence="3 4">WR-220</strain>
        <plasmid evidence="3 4">pMtWR-220</plasmid>
    </source>
</reference>
<keyword evidence="2" id="KW-0812">Transmembrane</keyword>
<name>A0ABM6WME5_9DEIN</name>
<keyword evidence="4" id="KW-1185">Reference proteome</keyword>
<proteinExistence type="predicted"/>
<evidence type="ECO:0000256" key="2">
    <source>
        <dbReference type="SAM" id="Phobius"/>
    </source>
</evidence>
<feature type="transmembrane region" description="Helical" evidence="2">
    <location>
        <begin position="288"/>
        <end position="307"/>
    </location>
</feature>